<dbReference type="SUPFAM" id="SSF141571">
    <property type="entry name" value="Pentapeptide repeat-like"/>
    <property type="match status" value="1"/>
</dbReference>
<evidence type="ECO:0000313" key="2">
    <source>
        <dbReference type="EMBL" id="GGM09460.1"/>
    </source>
</evidence>
<gene>
    <name evidence="2" type="ORF">GCM10010841_17310</name>
</gene>
<dbReference type="RefSeq" id="WP_188903437.1">
    <property type="nucleotide sequence ID" value="NZ_BMOM01000011.1"/>
</dbReference>
<protein>
    <recommendedName>
        <fullName evidence="4">Pentapeptide repeat-containing protein</fullName>
    </recommendedName>
</protein>
<dbReference type="InterPro" id="IPR051082">
    <property type="entry name" value="Pentapeptide-BTB/POZ_domain"/>
</dbReference>
<feature type="region of interest" description="Disordered" evidence="1">
    <location>
        <begin position="1"/>
        <end position="22"/>
    </location>
</feature>
<sequence length="224" mass="24661">MTPQVQLPRPPRPPRFPRGGLRPVLPAELEDESVYRGVVIEGGSLGAGQLRTVSFEGAVFREVDLSGVDWQLFRLKDVRFERCDLSGAQWTEGALERVQVTDCRLLGLHLPGAVLRHVRLTRALAPLSLWPEVDAAHLWLEDSDLTEALFTDARLPGAVFRRCALGRTDFRGAGLEGADWRGSRLQGVRVGVRELTGVTVEPVQLPELAHLLGVHVEALDAEAE</sequence>
<dbReference type="Gene3D" id="2.160.20.80">
    <property type="entry name" value="E3 ubiquitin-protein ligase SopA"/>
    <property type="match status" value="1"/>
</dbReference>
<proteinExistence type="predicted"/>
<evidence type="ECO:0008006" key="4">
    <source>
        <dbReference type="Google" id="ProtNLM"/>
    </source>
</evidence>
<dbReference type="PANTHER" id="PTHR14136:SF17">
    <property type="entry name" value="BTB_POZ DOMAIN-CONTAINING PROTEIN KCTD9"/>
    <property type="match status" value="1"/>
</dbReference>
<name>A0ABQ2GRE8_9DEIO</name>
<dbReference type="InterPro" id="IPR001646">
    <property type="entry name" value="5peptide_repeat"/>
</dbReference>
<evidence type="ECO:0000256" key="1">
    <source>
        <dbReference type="SAM" id="MobiDB-lite"/>
    </source>
</evidence>
<evidence type="ECO:0000313" key="3">
    <source>
        <dbReference type="Proteomes" id="UP000661918"/>
    </source>
</evidence>
<dbReference type="Pfam" id="PF00805">
    <property type="entry name" value="Pentapeptide"/>
    <property type="match status" value="1"/>
</dbReference>
<organism evidence="2 3">
    <name type="scientific">Deinococcus aerophilus</name>
    <dbReference type="NCBI Taxonomy" id="522488"/>
    <lineage>
        <taxon>Bacteria</taxon>
        <taxon>Thermotogati</taxon>
        <taxon>Deinococcota</taxon>
        <taxon>Deinococci</taxon>
        <taxon>Deinococcales</taxon>
        <taxon>Deinococcaceae</taxon>
        <taxon>Deinococcus</taxon>
    </lineage>
</organism>
<accession>A0ABQ2GRE8</accession>
<comment type="caution">
    <text evidence="2">The sequence shown here is derived from an EMBL/GenBank/DDBJ whole genome shotgun (WGS) entry which is preliminary data.</text>
</comment>
<keyword evidence="3" id="KW-1185">Reference proteome</keyword>
<reference evidence="3" key="1">
    <citation type="journal article" date="2019" name="Int. J. Syst. Evol. Microbiol.">
        <title>The Global Catalogue of Microorganisms (GCM) 10K type strain sequencing project: providing services to taxonomists for standard genome sequencing and annotation.</title>
        <authorList>
            <consortium name="The Broad Institute Genomics Platform"/>
            <consortium name="The Broad Institute Genome Sequencing Center for Infectious Disease"/>
            <person name="Wu L."/>
            <person name="Ma J."/>
        </authorList>
    </citation>
    <scope>NUCLEOTIDE SEQUENCE [LARGE SCALE GENOMIC DNA]</scope>
    <source>
        <strain evidence="3">JCM 15443</strain>
    </source>
</reference>
<dbReference type="EMBL" id="BMOM01000011">
    <property type="protein sequence ID" value="GGM09460.1"/>
    <property type="molecule type" value="Genomic_DNA"/>
</dbReference>
<dbReference type="Proteomes" id="UP000661918">
    <property type="component" value="Unassembled WGS sequence"/>
</dbReference>
<dbReference type="PANTHER" id="PTHR14136">
    <property type="entry name" value="BTB_POZ DOMAIN-CONTAINING PROTEIN KCTD9"/>
    <property type="match status" value="1"/>
</dbReference>